<keyword evidence="13" id="KW-1185">Reference proteome</keyword>
<evidence type="ECO:0000256" key="1">
    <source>
        <dbReference type="ARBA" id="ARBA00004651"/>
    </source>
</evidence>
<feature type="transmembrane region" description="Helical" evidence="10">
    <location>
        <begin position="343"/>
        <end position="366"/>
    </location>
</feature>
<evidence type="ECO:0000256" key="9">
    <source>
        <dbReference type="ARBA" id="ARBA00023201"/>
    </source>
</evidence>
<reference evidence="12 13" key="1">
    <citation type="submission" date="2022-07" db="EMBL/GenBank/DDBJ databases">
        <title>Novel species in genus cellulomonas.</title>
        <authorList>
            <person name="Ye L."/>
        </authorList>
    </citation>
    <scope>NUCLEOTIDE SEQUENCE [LARGE SCALE GENOMIC DNA]</scope>
    <source>
        <strain evidence="13">zg-Y908</strain>
    </source>
</reference>
<evidence type="ECO:0000313" key="12">
    <source>
        <dbReference type="EMBL" id="UUI65455.1"/>
    </source>
</evidence>
<dbReference type="InterPro" id="IPR038770">
    <property type="entry name" value="Na+/solute_symporter_sf"/>
</dbReference>
<evidence type="ECO:0000256" key="3">
    <source>
        <dbReference type="ARBA" id="ARBA00022475"/>
    </source>
</evidence>
<comment type="caution">
    <text evidence="10">Lacks conserved residue(s) required for the propagation of feature annotation.</text>
</comment>
<dbReference type="InterPro" id="IPR004705">
    <property type="entry name" value="Cation/H_exchanger_CPA1_bac"/>
</dbReference>
<organism evidence="12 13">
    <name type="scientific">Cellulomonas wangsupingiae</name>
    <dbReference type="NCBI Taxonomy" id="2968085"/>
    <lineage>
        <taxon>Bacteria</taxon>
        <taxon>Bacillati</taxon>
        <taxon>Actinomycetota</taxon>
        <taxon>Actinomycetes</taxon>
        <taxon>Micrococcales</taxon>
        <taxon>Cellulomonadaceae</taxon>
        <taxon>Cellulomonas</taxon>
    </lineage>
</organism>
<proteinExistence type="inferred from homology"/>
<keyword evidence="8 10" id="KW-0472">Membrane</keyword>
<comment type="subcellular location">
    <subcellularLocation>
        <location evidence="1 10">Cell membrane</location>
        <topology evidence="1 10">Multi-pass membrane protein</topology>
    </subcellularLocation>
</comment>
<feature type="transmembrane region" description="Helical" evidence="10">
    <location>
        <begin position="6"/>
        <end position="24"/>
    </location>
</feature>
<evidence type="ECO:0000256" key="6">
    <source>
        <dbReference type="ARBA" id="ARBA00023053"/>
    </source>
</evidence>
<feature type="transmembrane region" description="Helical" evidence="10">
    <location>
        <begin position="146"/>
        <end position="165"/>
    </location>
</feature>
<dbReference type="Gene3D" id="1.20.1530.20">
    <property type="match status" value="1"/>
</dbReference>
<feature type="transmembrane region" description="Helical" evidence="10">
    <location>
        <begin position="292"/>
        <end position="323"/>
    </location>
</feature>
<feature type="transmembrane region" description="Helical" evidence="10">
    <location>
        <begin position="207"/>
        <end position="225"/>
    </location>
</feature>
<dbReference type="PANTHER" id="PTHR10110">
    <property type="entry name" value="SODIUM/HYDROGEN EXCHANGER"/>
    <property type="match status" value="1"/>
</dbReference>
<accession>A0ABY5K8Q9</accession>
<feature type="transmembrane region" description="Helical" evidence="10">
    <location>
        <begin position="31"/>
        <end position="48"/>
    </location>
</feature>
<feature type="transmembrane region" description="Helical" evidence="10">
    <location>
        <begin position="231"/>
        <end position="250"/>
    </location>
</feature>
<dbReference type="InterPro" id="IPR006153">
    <property type="entry name" value="Cation/H_exchanger_TM"/>
</dbReference>
<gene>
    <name evidence="12" type="ORF">NP075_01560</name>
</gene>
<evidence type="ECO:0000256" key="4">
    <source>
        <dbReference type="ARBA" id="ARBA00022692"/>
    </source>
</evidence>
<sequence>MAALELVVLLGTVIVVGGVLSRRLGIAPPVLLLLLGVLLGFVPALREVHLPPELMLLVFLPALLYWEALTASLREIRANLRGIVLVSTLLVALTAWAVAAVAHAFGMPWGPAWVLGAALAPTDATAVATLSRLLPRRPMGVLRAEGLVNDGTALVIYGVAVGVTVGEEALTGGRVTWLLVVSYGGGVLAGLAVAWLGLQLRRRLDDVYLGNTVTMLTPFAAFLLAELVEASGVLAVVVTGLVMGQAGPRVVGAAVRRVAEPFWSLGTYLLNAALFVLVGIEVQSAVRGETGSAIGGAVVLAFAVWGTVLVVRCAFLFGSVYAIRLLDRRPSQRLRRVSDRSRIVSTVAGFRGAVSLAAALAVPTTVASGAPFPDRGRIVFVTAVVVTLTLAVQGLALPAVVRWARFAQDDGAAQERVLAERESTQSALDALPGIAAGVGADDDVVEMVRAQYVERLALLDAPDADTEPDRRRQRTETALRLALLAHKRGTVITLRDERRIDDAVLRQVQARLDIEELRLSRDDLTLD</sequence>
<dbReference type="RefSeq" id="WP_227564737.1">
    <property type="nucleotide sequence ID" value="NZ_CP101989.1"/>
</dbReference>
<comment type="function">
    <text evidence="10">Na(+)/H(+) antiporter that extrudes sodium in exchange for external protons.</text>
</comment>
<evidence type="ECO:0000256" key="8">
    <source>
        <dbReference type="ARBA" id="ARBA00023136"/>
    </source>
</evidence>
<keyword evidence="7 10" id="KW-0406">Ion transport</keyword>
<protein>
    <submittedName>
        <fullName evidence="12">Na+/H+ antiporter</fullName>
    </submittedName>
</protein>
<keyword evidence="2 10" id="KW-0813">Transport</keyword>
<keyword evidence="6 10" id="KW-0915">Sodium</keyword>
<dbReference type="InterPro" id="IPR018422">
    <property type="entry name" value="Cation/H_exchanger_CPA1"/>
</dbReference>
<evidence type="ECO:0000313" key="13">
    <source>
        <dbReference type="Proteomes" id="UP001317322"/>
    </source>
</evidence>
<dbReference type="EMBL" id="CP101989">
    <property type="protein sequence ID" value="UUI65455.1"/>
    <property type="molecule type" value="Genomic_DNA"/>
</dbReference>
<keyword evidence="4 10" id="KW-0812">Transmembrane</keyword>
<dbReference type="PANTHER" id="PTHR10110:SF86">
    <property type="entry name" value="SODIUM_HYDROGEN EXCHANGER 7"/>
    <property type="match status" value="1"/>
</dbReference>
<feature type="transmembrane region" description="Helical" evidence="10">
    <location>
        <begin position="54"/>
        <end position="71"/>
    </location>
</feature>
<keyword evidence="9 10" id="KW-0739">Sodium transport</keyword>
<feature type="transmembrane region" description="Helical" evidence="10">
    <location>
        <begin position="83"/>
        <end position="106"/>
    </location>
</feature>
<feature type="domain" description="Cation/H+ exchanger transmembrane" evidence="11">
    <location>
        <begin position="13"/>
        <end position="403"/>
    </location>
</feature>
<dbReference type="Pfam" id="PF00999">
    <property type="entry name" value="Na_H_Exchanger"/>
    <property type="match status" value="1"/>
</dbReference>
<keyword evidence="10" id="KW-0050">Antiport</keyword>
<evidence type="ECO:0000256" key="7">
    <source>
        <dbReference type="ARBA" id="ARBA00023065"/>
    </source>
</evidence>
<keyword evidence="3 10" id="KW-1003">Cell membrane</keyword>
<comment type="similarity">
    <text evidence="10">Belongs to the monovalent cation:proton antiporter 1 (CPA1) transporter (TC 2.A.36) family.</text>
</comment>
<evidence type="ECO:0000256" key="10">
    <source>
        <dbReference type="RuleBase" id="RU366002"/>
    </source>
</evidence>
<dbReference type="NCBIfam" id="TIGR00831">
    <property type="entry name" value="a_cpa1"/>
    <property type="match status" value="1"/>
</dbReference>
<feature type="transmembrane region" description="Helical" evidence="10">
    <location>
        <begin position="262"/>
        <end position="280"/>
    </location>
</feature>
<evidence type="ECO:0000256" key="5">
    <source>
        <dbReference type="ARBA" id="ARBA00022989"/>
    </source>
</evidence>
<keyword evidence="5 10" id="KW-1133">Transmembrane helix</keyword>
<feature type="transmembrane region" description="Helical" evidence="10">
    <location>
        <begin position="177"/>
        <end position="198"/>
    </location>
</feature>
<feature type="transmembrane region" description="Helical" evidence="10">
    <location>
        <begin position="378"/>
        <end position="401"/>
    </location>
</feature>
<name>A0ABY5K8Q9_9CELL</name>
<evidence type="ECO:0000256" key="2">
    <source>
        <dbReference type="ARBA" id="ARBA00022448"/>
    </source>
</evidence>
<dbReference type="Proteomes" id="UP001317322">
    <property type="component" value="Chromosome"/>
</dbReference>
<evidence type="ECO:0000259" key="11">
    <source>
        <dbReference type="Pfam" id="PF00999"/>
    </source>
</evidence>
<feature type="transmembrane region" description="Helical" evidence="10">
    <location>
        <begin position="112"/>
        <end position="134"/>
    </location>
</feature>